<evidence type="ECO:0000256" key="1">
    <source>
        <dbReference type="ARBA" id="ARBA00004514"/>
    </source>
</evidence>
<comment type="caution">
    <text evidence="6">The sequence shown here is derived from an EMBL/GenBank/DDBJ whole genome shotgun (WGS) entry which is preliminary data.</text>
</comment>
<protein>
    <recommendedName>
        <fullName evidence="5">Flagellar protein FliT</fullName>
    </recommendedName>
</protein>
<name>A0ABS2KAX3_9GAMM</name>
<keyword evidence="4" id="KW-0143">Chaperone</keyword>
<dbReference type="Pfam" id="PF05400">
    <property type="entry name" value="FliT"/>
    <property type="match status" value="1"/>
</dbReference>
<keyword evidence="7" id="KW-1185">Reference proteome</keyword>
<dbReference type="Proteomes" id="UP001430193">
    <property type="component" value="Unassembled WGS sequence"/>
</dbReference>
<proteinExistence type="predicted"/>
<organism evidence="6 7">
    <name type="scientific">Dyella mobilis</name>
    <dbReference type="NCBI Taxonomy" id="1849582"/>
    <lineage>
        <taxon>Bacteria</taxon>
        <taxon>Pseudomonadati</taxon>
        <taxon>Pseudomonadota</taxon>
        <taxon>Gammaproteobacteria</taxon>
        <taxon>Lysobacterales</taxon>
        <taxon>Rhodanobacteraceae</taxon>
        <taxon>Dyella</taxon>
    </lineage>
</organism>
<keyword evidence="6" id="KW-0966">Cell projection</keyword>
<reference evidence="6" key="1">
    <citation type="submission" date="2020-10" db="EMBL/GenBank/DDBJ databases">
        <title>Phylogeny of dyella-like bacteria.</title>
        <authorList>
            <person name="Fu J."/>
        </authorList>
    </citation>
    <scope>NUCLEOTIDE SEQUENCE</scope>
    <source>
        <strain evidence="6">DHON07</strain>
    </source>
</reference>
<evidence type="ECO:0000313" key="6">
    <source>
        <dbReference type="EMBL" id="MBM7128104.1"/>
    </source>
</evidence>
<gene>
    <name evidence="6" type="primary">fliT</name>
    <name evidence="6" type="ORF">ISS99_01080</name>
</gene>
<evidence type="ECO:0000256" key="4">
    <source>
        <dbReference type="ARBA" id="ARBA00023186"/>
    </source>
</evidence>
<dbReference type="RefSeq" id="WP_204629719.1">
    <property type="nucleotide sequence ID" value="NZ_BSOC01000011.1"/>
</dbReference>
<evidence type="ECO:0000256" key="5">
    <source>
        <dbReference type="ARBA" id="ARBA00093797"/>
    </source>
</evidence>
<evidence type="ECO:0000256" key="2">
    <source>
        <dbReference type="ARBA" id="ARBA00022490"/>
    </source>
</evidence>
<dbReference type="InterPro" id="IPR008622">
    <property type="entry name" value="FliT"/>
</dbReference>
<keyword evidence="6" id="KW-0282">Flagellum</keyword>
<keyword evidence="6" id="KW-0969">Cilium</keyword>
<evidence type="ECO:0000313" key="7">
    <source>
        <dbReference type="Proteomes" id="UP001430193"/>
    </source>
</evidence>
<comment type="subcellular location">
    <subcellularLocation>
        <location evidence="1">Cytoplasm</location>
        <location evidence="1">Cytosol</location>
    </subcellularLocation>
</comment>
<dbReference type="Gene3D" id="1.20.58.380">
    <property type="entry name" value="Flagellar protein flit"/>
    <property type="match status" value="1"/>
</dbReference>
<dbReference type="EMBL" id="JADIKF010000030">
    <property type="protein sequence ID" value="MBM7128104.1"/>
    <property type="molecule type" value="Genomic_DNA"/>
</dbReference>
<accession>A0ABS2KAX3</accession>
<sequence length="103" mass="11532">MKKGAHPNVQQALRVTQEMLDAANVGNWDRVSQLDAERHRLLQTWKPVAATPADRDAITALQNHNQTLMAHAEAARAAVKQELDQHQYNHRALATYISSASLR</sequence>
<evidence type="ECO:0000256" key="3">
    <source>
        <dbReference type="ARBA" id="ARBA00022795"/>
    </source>
</evidence>
<keyword evidence="2" id="KW-0963">Cytoplasm</keyword>
<keyword evidence="3" id="KW-1005">Bacterial flagellum biogenesis</keyword>